<proteinExistence type="predicted"/>
<name>A0A6C0AFF3_9ZZZZ</name>
<organism evidence="1">
    <name type="scientific">viral metagenome</name>
    <dbReference type="NCBI Taxonomy" id="1070528"/>
    <lineage>
        <taxon>unclassified sequences</taxon>
        <taxon>metagenomes</taxon>
        <taxon>organismal metagenomes</taxon>
    </lineage>
</organism>
<sequence>MFFFIWDGEVLLMRSLDIFNIYNTPFHIV</sequence>
<accession>A0A6C0AFF3</accession>
<dbReference type="AlphaFoldDB" id="A0A6C0AFF3"/>
<dbReference type="EMBL" id="MN740594">
    <property type="protein sequence ID" value="QHS78071.1"/>
    <property type="molecule type" value="Genomic_DNA"/>
</dbReference>
<evidence type="ECO:0000313" key="1">
    <source>
        <dbReference type="EMBL" id="QHS78071.1"/>
    </source>
</evidence>
<protein>
    <submittedName>
        <fullName evidence="1">Uncharacterized protein</fullName>
    </submittedName>
</protein>
<reference evidence="1" key="1">
    <citation type="journal article" date="2020" name="Nature">
        <title>Giant virus diversity and host interactions through global metagenomics.</title>
        <authorList>
            <person name="Schulz F."/>
            <person name="Roux S."/>
            <person name="Paez-Espino D."/>
            <person name="Jungbluth S."/>
            <person name="Walsh D.A."/>
            <person name="Denef V.J."/>
            <person name="McMahon K.D."/>
            <person name="Konstantinidis K.T."/>
            <person name="Eloe-Fadrosh E.A."/>
            <person name="Kyrpides N.C."/>
            <person name="Woyke T."/>
        </authorList>
    </citation>
    <scope>NUCLEOTIDE SEQUENCE</scope>
    <source>
        <strain evidence="1">GVMAG-S-1021933-23</strain>
    </source>
</reference>